<feature type="domain" description="DUF4131" evidence="8">
    <location>
        <begin position="37"/>
        <end position="192"/>
    </location>
</feature>
<dbReference type="Proteomes" id="UP000324133">
    <property type="component" value="Unassembled WGS sequence"/>
</dbReference>
<dbReference type="EMBL" id="VKKY01000002">
    <property type="protein sequence ID" value="KAA3438741.1"/>
    <property type="molecule type" value="Genomic_DNA"/>
</dbReference>
<evidence type="ECO:0000259" key="8">
    <source>
        <dbReference type="Pfam" id="PF13567"/>
    </source>
</evidence>
<feature type="transmembrane region" description="Helical" evidence="6">
    <location>
        <begin position="62"/>
        <end position="81"/>
    </location>
</feature>
<accession>A0A5B6TFR5</accession>
<keyword evidence="5 6" id="KW-0472">Membrane</keyword>
<name>A0A5B6TFR5_9BACT</name>
<reference evidence="9 10" key="1">
    <citation type="submission" date="2019-07" db="EMBL/GenBank/DDBJ databases">
        <title>Rufibacter sp. nov., isolated from lake sediment.</title>
        <authorList>
            <person name="Qu J.-H."/>
        </authorList>
    </citation>
    <scope>NUCLEOTIDE SEQUENCE [LARGE SCALE GENOMIC DNA]</scope>
    <source>
        <strain evidence="9 10">NBS58-1</strain>
    </source>
</reference>
<feature type="domain" description="ComEC/Rec2-related protein" evidence="7">
    <location>
        <begin position="236"/>
        <end position="503"/>
    </location>
</feature>
<feature type="transmembrane region" description="Helical" evidence="6">
    <location>
        <begin position="334"/>
        <end position="351"/>
    </location>
</feature>
<feature type="transmembrane region" description="Helical" evidence="6">
    <location>
        <begin position="357"/>
        <end position="377"/>
    </location>
</feature>
<dbReference type="AlphaFoldDB" id="A0A5B6TFR5"/>
<keyword evidence="4 6" id="KW-1133">Transmembrane helix</keyword>
<keyword evidence="10" id="KW-1185">Reference proteome</keyword>
<dbReference type="InterPro" id="IPR025405">
    <property type="entry name" value="DUF4131"/>
</dbReference>
<keyword evidence="2" id="KW-1003">Cell membrane</keyword>
<proteinExistence type="predicted"/>
<keyword evidence="3 6" id="KW-0812">Transmembrane</keyword>
<feature type="transmembrane region" description="Helical" evidence="6">
    <location>
        <begin position="478"/>
        <end position="502"/>
    </location>
</feature>
<dbReference type="InterPro" id="IPR052159">
    <property type="entry name" value="Competence_DNA_uptake"/>
</dbReference>
<evidence type="ECO:0000256" key="5">
    <source>
        <dbReference type="ARBA" id="ARBA00023136"/>
    </source>
</evidence>
<dbReference type="Pfam" id="PF13567">
    <property type="entry name" value="DUF4131"/>
    <property type="match status" value="1"/>
</dbReference>
<sequence length="702" mass="79429">MAKRALTGTFRLVGSFIPGILLYHTIGRGFPFAGELAAFFVLLFLALLWLAYKKPLARHRRYAGLAGMLAVTAFSFWASFYKNTPETLPVPAQQITHYQITLVKAVALKPNSVSSVGRVEAVRAQGKWYPAQGQVAVFLPHSPKADSLQYGQRLLVQGSLSPPAAPANPFQFDYRRYLALKHIQWQAYLPTGTWLSIGYAPPSYIVALSLKIRKQLENAFGEHIETKREVTIAHALVLGVQDDLDAALRNAYARTGTMHVLAVSGLHVGLLYGVLLFFLKPLRRGKTSKLLIFLLVVGVVWFYAFVTGMSASVLRSVCMFSLVELGLLLRRRASILNTLAVVALALLIYEPNFLYDVGFQLSFLAVAGIVLLQPLFLKFWNPENRAVRLVWELLAISVAAQLATFPLSLYYFHQFPVYFWVANLVAVPLTSVGLYMGVAFMMFFWVPVVNGWIGFLLEKTLWILNEVLLWLEHWPKAVLDGFVVTPGQVAALYLLIFAAVLFLVHKKLSWLALCVLCLAFVSGTELAEAHRQRRTRELVIHSARRSSVVSVVHGREVTFLADSAFFAQPQLFSYQVQPYWWAKGVRQDIPFATDFPETAFKQPLPFYETLEGNRVVVWQGKRLLWLRKLPRNLERPVTLDAVVLQHNLWFDLPRLQKAFSVRTLVLDQTNSRRYVARKVQELRAAGYRVHVLEEDGAWQIRL</sequence>
<protein>
    <submittedName>
        <fullName evidence="9">ComEC family competence protein</fullName>
    </submittedName>
</protein>
<dbReference type="NCBIfam" id="TIGR00360">
    <property type="entry name" value="ComEC_N-term"/>
    <property type="match status" value="1"/>
</dbReference>
<evidence type="ECO:0000313" key="10">
    <source>
        <dbReference type="Proteomes" id="UP000324133"/>
    </source>
</evidence>
<dbReference type="PANTHER" id="PTHR30619:SF1">
    <property type="entry name" value="RECOMBINATION PROTEIN 2"/>
    <property type="match status" value="1"/>
</dbReference>
<evidence type="ECO:0000256" key="4">
    <source>
        <dbReference type="ARBA" id="ARBA00022989"/>
    </source>
</evidence>
<comment type="caution">
    <text evidence="9">The sequence shown here is derived from an EMBL/GenBank/DDBJ whole genome shotgun (WGS) entry which is preliminary data.</text>
</comment>
<evidence type="ECO:0000256" key="1">
    <source>
        <dbReference type="ARBA" id="ARBA00004651"/>
    </source>
</evidence>
<dbReference type="InterPro" id="IPR004477">
    <property type="entry name" value="ComEC_N"/>
</dbReference>
<evidence type="ECO:0000259" key="7">
    <source>
        <dbReference type="Pfam" id="PF03772"/>
    </source>
</evidence>
<feature type="transmembrane region" description="Helical" evidence="6">
    <location>
        <begin position="9"/>
        <end position="26"/>
    </location>
</feature>
<comment type="subcellular location">
    <subcellularLocation>
        <location evidence="1">Cell membrane</location>
        <topology evidence="1">Multi-pass membrane protein</topology>
    </subcellularLocation>
</comment>
<dbReference type="RefSeq" id="WP_149091797.1">
    <property type="nucleotide sequence ID" value="NZ_VKKY01000002.1"/>
</dbReference>
<evidence type="ECO:0000313" key="9">
    <source>
        <dbReference type="EMBL" id="KAA3438741.1"/>
    </source>
</evidence>
<gene>
    <name evidence="9" type="ORF">FOA19_16115</name>
</gene>
<feature type="transmembrane region" description="Helical" evidence="6">
    <location>
        <begin position="432"/>
        <end position="457"/>
    </location>
</feature>
<dbReference type="OrthoDB" id="9761531at2"/>
<feature type="transmembrane region" description="Helical" evidence="6">
    <location>
        <begin position="508"/>
        <end position="527"/>
    </location>
</feature>
<dbReference type="GO" id="GO:0005886">
    <property type="term" value="C:plasma membrane"/>
    <property type="evidence" value="ECO:0007669"/>
    <property type="project" value="UniProtKB-SubCell"/>
</dbReference>
<feature type="transmembrane region" description="Helical" evidence="6">
    <location>
        <begin position="258"/>
        <end position="278"/>
    </location>
</feature>
<feature type="transmembrane region" description="Helical" evidence="6">
    <location>
        <begin position="389"/>
        <end position="412"/>
    </location>
</feature>
<evidence type="ECO:0000256" key="3">
    <source>
        <dbReference type="ARBA" id="ARBA00022692"/>
    </source>
</evidence>
<evidence type="ECO:0000256" key="2">
    <source>
        <dbReference type="ARBA" id="ARBA00022475"/>
    </source>
</evidence>
<dbReference type="PANTHER" id="PTHR30619">
    <property type="entry name" value="DNA INTERNALIZATION/COMPETENCE PROTEIN COMEC/REC2"/>
    <property type="match status" value="1"/>
</dbReference>
<organism evidence="9 10">
    <name type="scientific">Rufibacter hautae</name>
    <dbReference type="NCBI Taxonomy" id="2595005"/>
    <lineage>
        <taxon>Bacteria</taxon>
        <taxon>Pseudomonadati</taxon>
        <taxon>Bacteroidota</taxon>
        <taxon>Cytophagia</taxon>
        <taxon>Cytophagales</taxon>
        <taxon>Hymenobacteraceae</taxon>
        <taxon>Rufibacter</taxon>
    </lineage>
</organism>
<feature type="transmembrane region" description="Helical" evidence="6">
    <location>
        <begin position="32"/>
        <end position="50"/>
    </location>
</feature>
<evidence type="ECO:0000256" key="6">
    <source>
        <dbReference type="SAM" id="Phobius"/>
    </source>
</evidence>
<dbReference type="Pfam" id="PF03772">
    <property type="entry name" value="Competence"/>
    <property type="match status" value="1"/>
</dbReference>
<feature type="transmembrane region" description="Helical" evidence="6">
    <location>
        <begin position="290"/>
        <end position="306"/>
    </location>
</feature>